<feature type="signal peptide" evidence="5">
    <location>
        <begin position="1"/>
        <end position="25"/>
    </location>
</feature>
<feature type="compositionally biased region" description="Low complexity" evidence="4">
    <location>
        <begin position="28"/>
        <end position="37"/>
    </location>
</feature>
<dbReference type="PANTHER" id="PTHR30024">
    <property type="entry name" value="ALIPHATIC SULFONATES-BINDING PROTEIN-RELATED"/>
    <property type="match status" value="1"/>
</dbReference>
<feature type="compositionally biased region" description="Polar residues" evidence="4">
    <location>
        <begin position="38"/>
        <end position="51"/>
    </location>
</feature>
<accession>A0A1I3SNC2</accession>
<comment type="similarity">
    <text evidence="2">Belongs to the bacterial solute-binding protein SsuA/TauA family.</text>
</comment>
<organism evidence="7 8">
    <name type="scientific">Brevibacillus centrosporus</name>
    <dbReference type="NCBI Taxonomy" id="54910"/>
    <lineage>
        <taxon>Bacteria</taxon>
        <taxon>Bacillati</taxon>
        <taxon>Bacillota</taxon>
        <taxon>Bacilli</taxon>
        <taxon>Bacillales</taxon>
        <taxon>Paenibacillaceae</taxon>
        <taxon>Brevibacillus</taxon>
    </lineage>
</organism>
<keyword evidence="8" id="KW-1185">Reference proteome</keyword>
<feature type="domain" description="SsuA/THI5-like" evidence="6">
    <location>
        <begin position="76"/>
        <end position="281"/>
    </location>
</feature>
<comment type="subcellular location">
    <subcellularLocation>
        <location evidence="1">Periplasm</location>
    </subcellularLocation>
</comment>
<dbReference type="RefSeq" id="WP_092267681.1">
    <property type="nucleotide sequence ID" value="NZ_FORT01000004.1"/>
</dbReference>
<dbReference type="SUPFAM" id="SSF53850">
    <property type="entry name" value="Periplasmic binding protein-like II"/>
    <property type="match status" value="1"/>
</dbReference>
<dbReference type="Gene3D" id="3.40.190.10">
    <property type="entry name" value="Periplasmic binding protein-like II"/>
    <property type="match status" value="2"/>
</dbReference>
<dbReference type="PANTHER" id="PTHR30024:SF47">
    <property type="entry name" value="TAURINE-BINDING PERIPLASMIC PROTEIN"/>
    <property type="match status" value="1"/>
</dbReference>
<evidence type="ECO:0000256" key="2">
    <source>
        <dbReference type="ARBA" id="ARBA00010742"/>
    </source>
</evidence>
<protein>
    <submittedName>
        <fullName evidence="7">ABC-type nitrate/sulfonate/bicarbonate transport system, substrate-binding protein</fullName>
    </submittedName>
</protein>
<reference evidence="8" key="1">
    <citation type="submission" date="2016-10" db="EMBL/GenBank/DDBJ databases">
        <authorList>
            <person name="Varghese N."/>
            <person name="Submissions S."/>
        </authorList>
    </citation>
    <scope>NUCLEOTIDE SEQUENCE [LARGE SCALE GENOMIC DNA]</scope>
    <source>
        <strain evidence="8">OK042</strain>
    </source>
</reference>
<evidence type="ECO:0000313" key="7">
    <source>
        <dbReference type="EMBL" id="SFJ59732.1"/>
    </source>
</evidence>
<feature type="region of interest" description="Disordered" evidence="4">
    <location>
        <begin position="28"/>
        <end position="55"/>
    </location>
</feature>
<gene>
    <name evidence="7" type="ORF">SAMN05518846_104227</name>
</gene>
<dbReference type="AlphaFoldDB" id="A0A1I3SNC2"/>
<dbReference type="EMBL" id="FORT01000004">
    <property type="protein sequence ID" value="SFJ59732.1"/>
    <property type="molecule type" value="Genomic_DNA"/>
</dbReference>
<sequence>MRTAWKSVIGLLMSTALLMSGCAQSSSTGSSAQPAASNATPTQPNAQNTAQADAPKQKLAEMTKLNIGSAALTTQDITTVFVGKEKGIFEKYNLDVQIQGVEGGVVALRGLQSGNFDLTFGLPENVISGVAQGADMKIIGASVSESLFKVFVSPDIQKVEDLKGKAAAVLQPNNGTDMQMRWWLQNHGLQPDKDVTIISAGASPARLAALKTGQVAVTLIATPSDVEAEKAGMKEIAVIKDELKGLNHDVITASGKMIREKPEVLKAFMAAMVESIQFVKDPKNLDEVVKIGVKELGFSEEVTRKGLEFVLPTIPDDAKFNKEGIEFSLKIAKDIGIIDDSLTIDKVIDESFYPN</sequence>
<keyword evidence="3 5" id="KW-0732">Signal</keyword>
<dbReference type="GO" id="GO:0042597">
    <property type="term" value="C:periplasmic space"/>
    <property type="evidence" value="ECO:0007669"/>
    <property type="project" value="UniProtKB-SubCell"/>
</dbReference>
<dbReference type="PROSITE" id="PS51257">
    <property type="entry name" value="PROKAR_LIPOPROTEIN"/>
    <property type="match status" value="1"/>
</dbReference>
<dbReference type="InterPro" id="IPR015168">
    <property type="entry name" value="SsuA/THI5"/>
</dbReference>
<dbReference type="Proteomes" id="UP000198915">
    <property type="component" value="Unassembled WGS sequence"/>
</dbReference>
<dbReference type="STRING" id="1884381.SAMN05518846_104227"/>
<evidence type="ECO:0000256" key="5">
    <source>
        <dbReference type="SAM" id="SignalP"/>
    </source>
</evidence>
<evidence type="ECO:0000259" key="6">
    <source>
        <dbReference type="Pfam" id="PF09084"/>
    </source>
</evidence>
<feature type="chain" id="PRO_5011601106" evidence="5">
    <location>
        <begin position="26"/>
        <end position="355"/>
    </location>
</feature>
<evidence type="ECO:0000256" key="1">
    <source>
        <dbReference type="ARBA" id="ARBA00004418"/>
    </source>
</evidence>
<name>A0A1I3SNC2_9BACL</name>
<evidence type="ECO:0000256" key="4">
    <source>
        <dbReference type="SAM" id="MobiDB-lite"/>
    </source>
</evidence>
<proteinExistence type="inferred from homology"/>
<evidence type="ECO:0000256" key="3">
    <source>
        <dbReference type="ARBA" id="ARBA00022729"/>
    </source>
</evidence>
<evidence type="ECO:0000313" key="8">
    <source>
        <dbReference type="Proteomes" id="UP000198915"/>
    </source>
</evidence>
<dbReference type="Pfam" id="PF09084">
    <property type="entry name" value="NMT1"/>
    <property type="match status" value="1"/>
</dbReference>